<keyword evidence="2" id="KW-1185">Reference proteome</keyword>
<protein>
    <recommendedName>
        <fullName evidence="3">CHCH domain-containing protein</fullName>
    </recommendedName>
</protein>
<comment type="caution">
    <text evidence="1">The sequence shown here is derived from an EMBL/GenBank/DDBJ whole genome shotgun (WGS) entry which is preliminary data.</text>
</comment>
<sequence length="275" mass="30654">MGGPPPAGADVLGALAGPDSTCRPNLPLPLTIEISSTQISPAEARTSHVGPRKDGIPESCRPSQHGLWACASLLLAISHIQYNLIQLAKSHPTCTTRNYYLNTKHTMKATIVTFALLQGLALAAPGRKLSKIKSYVWPGKGDNRDVDISKLIDDPETKGATANMLDSEQQDDMPWKIDEYQRDILEPDCFPDGKIHPDCEKAFFDCGKNTFGPDFGRLKYFCEKKWESFHSCIEKTCSEPGFWDANPYHAQLEKERKEKETSLDDWVKEKLDEGM</sequence>
<dbReference type="EMBL" id="JAWRVI010000012">
    <property type="protein sequence ID" value="KAK4091310.1"/>
    <property type="molecule type" value="Genomic_DNA"/>
</dbReference>
<dbReference type="Proteomes" id="UP001287286">
    <property type="component" value="Unassembled WGS sequence"/>
</dbReference>
<reference evidence="1 2" key="1">
    <citation type="journal article" date="2024" name="Microbiol. Resour. Announc.">
        <title>Genome annotations for the ascomycete fungi Trichoderma harzianum, Trichoderma aggressivum, and Purpureocillium lilacinum.</title>
        <authorList>
            <person name="Beijen E.P.W."/>
            <person name="Ohm R.A."/>
        </authorList>
    </citation>
    <scope>NUCLEOTIDE SEQUENCE [LARGE SCALE GENOMIC DNA]</scope>
    <source>
        <strain evidence="1 2">CBS 150709</strain>
    </source>
</reference>
<accession>A0ABR0C520</accession>
<proteinExistence type="predicted"/>
<evidence type="ECO:0000313" key="1">
    <source>
        <dbReference type="EMBL" id="KAK4091310.1"/>
    </source>
</evidence>
<evidence type="ECO:0000313" key="2">
    <source>
        <dbReference type="Proteomes" id="UP001287286"/>
    </source>
</evidence>
<gene>
    <name evidence="1" type="ORF">Purlil1_4324</name>
</gene>
<evidence type="ECO:0008006" key="3">
    <source>
        <dbReference type="Google" id="ProtNLM"/>
    </source>
</evidence>
<name>A0ABR0C520_PURLI</name>
<organism evidence="1 2">
    <name type="scientific">Purpureocillium lilacinum</name>
    <name type="common">Paecilomyces lilacinus</name>
    <dbReference type="NCBI Taxonomy" id="33203"/>
    <lineage>
        <taxon>Eukaryota</taxon>
        <taxon>Fungi</taxon>
        <taxon>Dikarya</taxon>
        <taxon>Ascomycota</taxon>
        <taxon>Pezizomycotina</taxon>
        <taxon>Sordariomycetes</taxon>
        <taxon>Hypocreomycetidae</taxon>
        <taxon>Hypocreales</taxon>
        <taxon>Ophiocordycipitaceae</taxon>
        <taxon>Purpureocillium</taxon>
    </lineage>
</organism>